<dbReference type="GO" id="GO:0005829">
    <property type="term" value="C:cytosol"/>
    <property type="evidence" value="ECO:0007669"/>
    <property type="project" value="TreeGrafter"/>
</dbReference>
<dbReference type="AlphaFoldDB" id="A0A382UJE2"/>
<proteinExistence type="predicted"/>
<sequence>VDDKPYGGGPGMLMKVEPLNDAIQAARQKSATTCPVVYLSPQGRRMTQADFNRLAELPELILVAGRYEGVDERLIESVIDEEISIGDFVVSGGELPAMVLIDGITRLLPDAVGDRESVEQESFIDGLLDYP</sequence>
<feature type="non-terminal residue" evidence="2">
    <location>
        <position position="131"/>
    </location>
</feature>
<protein>
    <recommendedName>
        <fullName evidence="1">tRNA methyltransferase TRMD/TRM10-type domain-containing protein</fullName>
    </recommendedName>
</protein>
<dbReference type="Pfam" id="PF01746">
    <property type="entry name" value="tRNA_m1G_MT"/>
    <property type="match status" value="1"/>
</dbReference>
<dbReference type="PANTHER" id="PTHR46417">
    <property type="entry name" value="TRNA (GUANINE-N(1)-)-METHYLTRANSFERASE"/>
    <property type="match status" value="1"/>
</dbReference>
<evidence type="ECO:0000313" key="2">
    <source>
        <dbReference type="EMBL" id="SVD34399.1"/>
    </source>
</evidence>
<dbReference type="InterPro" id="IPR002649">
    <property type="entry name" value="tRNA_m1G_MeTrfase_TrmD"/>
</dbReference>
<name>A0A382UJE2_9ZZZZ</name>
<dbReference type="InterPro" id="IPR016009">
    <property type="entry name" value="tRNA_MeTrfase_TRMD/TRM10"/>
</dbReference>
<dbReference type="Gene3D" id="3.40.1280.10">
    <property type="match status" value="1"/>
</dbReference>
<feature type="domain" description="tRNA methyltransferase TRMD/TRM10-type" evidence="1">
    <location>
        <begin position="1"/>
        <end position="131"/>
    </location>
</feature>
<dbReference type="InterPro" id="IPR029028">
    <property type="entry name" value="Alpha/beta_knot_MTases"/>
</dbReference>
<dbReference type="EMBL" id="UINC01144715">
    <property type="protein sequence ID" value="SVD34399.1"/>
    <property type="molecule type" value="Genomic_DNA"/>
</dbReference>
<dbReference type="SUPFAM" id="SSF75217">
    <property type="entry name" value="alpha/beta knot"/>
    <property type="match status" value="1"/>
</dbReference>
<organism evidence="2">
    <name type="scientific">marine metagenome</name>
    <dbReference type="NCBI Taxonomy" id="408172"/>
    <lineage>
        <taxon>unclassified sequences</taxon>
        <taxon>metagenomes</taxon>
        <taxon>ecological metagenomes</taxon>
    </lineage>
</organism>
<dbReference type="GO" id="GO:0002939">
    <property type="term" value="P:tRNA N1-guanine methylation"/>
    <property type="evidence" value="ECO:0007669"/>
    <property type="project" value="TreeGrafter"/>
</dbReference>
<dbReference type="InterPro" id="IPR029026">
    <property type="entry name" value="tRNA_m1G_MTases_N"/>
</dbReference>
<evidence type="ECO:0000259" key="1">
    <source>
        <dbReference type="Pfam" id="PF01746"/>
    </source>
</evidence>
<dbReference type="PANTHER" id="PTHR46417:SF1">
    <property type="entry name" value="TRNA (GUANINE-N(1)-)-METHYLTRANSFERASE"/>
    <property type="match status" value="1"/>
</dbReference>
<gene>
    <name evidence="2" type="ORF">METZ01_LOCUS387253</name>
</gene>
<dbReference type="GO" id="GO:0052906">
    <property type="term" value="F:tRNA (guanine(37)-N1)-methyltransferase activity"/>
    <property type="evidence" value="ECO:0007669"/>
    <property type="project" value="InterPro"/>
</dbReference>
<reference evidence="2" key="1">
    <citation type="submission" date="2018-05" db="EMBL/GenBank/DDBJ databases">
        <authorList>
            <person name="Lanie J.A."/>
            <person name="Ng W.-L."/>
            <person name="Kazmierczak K.M."/>
            <person name="Andrzejewski T.M."/>
            <person name="Davidsen T.M."/>
            <person name="Wayne K.J."/>
            <person name="Tettelin H."/>
            <person name="Glass J.I."/>
            <person name="Rusch D."/>
            <person name="Podicherti R."/>
            <person name="Tsui H.-C.T."/>
            <person name="Winkler M.E."/>
        </authorList>
    </citation>
    <scope>NUCLEOTIDE SEQUENCE</scope>
</reference>
<feature type="non-terminal residue" evidence="2">
    <location>
        <position position="1"/>
    </location>
</feature>
<accession>A0A382UJE2</accession>